<organism evidence="1 2">
    <name type="scientific">Plakobranchus ocellatus</name>
    <dbReference type="NCBI Taxonomy" id="259542"/>
    <lineage>
        <taxon>Eukaryota</taxon>
        <taxon>Metazoa</taxon>
        <taxon>Spiralia</taxon>
        <taxon>Lophotrochozoa</taxon>
        <taxon>Mollusca</taxon>
        <taxon>Gastropoda</taxon>
        <taxon>Heterobranchia</taxon>
        <taxon>Euthyneura</taxon>
        <taxon>Panpulmonata</taxon>
        <taxon>Sacoglossa</taxon>
        <taxon>Placobranchoidea</taxon>
        <taxon>Plakobranchidae</taxon>
        <taxon>Plakobranchus</taxon>
    </lineage>
</organism>
<sequence>MTWILQLLCEGSGGSVVRTLREFSDLETWENNNWRSALVLLQSRPGKTTTGARHWCCYRVDPGKWWGLRDTGSKWIHFTTVFCARLPALETGSY</sequence>
<dbReference type="Proteomes" id="UP000735302">
    <property type="component" value="Unassembled WGS sequence"/>
</dbReference>
<dbReference type="EMBL" id="BLXT01002457">
    <property type="protein sequence ID" value="GFN94520.1"/>
    <property type="molecule type" value="Genomic_DNA"/>
</dbReference>
<proteinExistence type="predicted"/>
<comment type="caution">
    <text evidence="1">The sequence shown here is derived from an EMBL/GenBank/DDBJ whole genome shotgun (WGS) entry which is preliminary data.</text>
</comment>
<evidence type="ECO:0000313" key="2">
    <source>
        <dbReference type="Proteomes" id="UP000735302"/>
    </source>
</evidence>
<dbReference type="AlphaFoldDB" id="A0AAV3Z5E2"/>
<keyword evidence="2" id="KW-1185">Reference proteome</keyword>
<accession>A0AAV3Z5E2</accession>
<name>A0AAV3Z5E2_9GAST</name>
<protein>
    <submittedName>
        <fullName evidence="1">Uncharacterized protein</fullName>
    </submittedName>
</protein>
<evidence type="ECO:0000313" key="1">
    <source>
        <dbReference type="EMBL" id="GFN94520.1"/>
    </source>
</evidence>
<reference evidence="1 2" key="1">
    <citation type="journal article" date="2021" name="Elife">
        <title>Chloroplast acquisition without the gene transfer in kleptoplastic sea slugs, Plakobranchus ocellatus.</title>
        <authorList>
            <person name="Maeda T."/>
            <person name="Takahashi S."/>
            <person name="Yoshida T."/>
            <person name="Shimamura S."/>
            <person name="Takaki Y."/>
            <person name="Nagai Y."/>
            <person name="Toyoda A."/>
            <person name="Suzuki Y."/>
            <person name="Arimoto A."/>
            <person name="Ishii H."/>
            <person name="Satoh N."/>
            <person name="Nishiyama T."/>
            <person name="Hasebe M."/>
            <person name="Maruyama T."/>
            <person name="Minagawa J."/>
            <person name="Obokata J."/>
            <person name="Shigenobu S."/>
        </authorList>
    </citation>
    <scope>NUCLEOTIDE SEQUENCE [LARGE SCALE GENOMIC DNA]</scope>
</reference>
<gene>
    <name evidence="1" type="ORF">PoB_002102600</name>
</gene>